<dbReference type="EMBL" id="MTYJ01000301">
    <property type="protein sequence ID" value="OWA53065.1"/>
    <property type="molecule type" value="Genomic_DNA"/>
</dbReference>
<gene>
    <name evidence="1" type="ORF">BV898_17500</name>
</gene>
<comment type="caution">
    <text evidence="1">The sequence shown here is derived from an EMBL/GenBank/DDBJ whole genome shotgun (WGS) entry which is preliminary data.</text>
</comment>
<evidence type="ECO:0000313" key="2">
    <source>
        <dbReference type="Proteomes" id="UP000192578"/>
    </source>
</evidence>
<dbReference type="OrthoDB" id="10540043at2759"/>
<protein>
    <submittedName>
        <fullName evidence="1">Uncharacterized protein</fullName>
    </submittedName>
</protein>
<sequence>MASLAFLADILNPMDRTQDAFMIAEFAMSACRGRDLEAAIEGRGEPLTMEQLKEILMSHFGTYSQRGLADVADFVKGGSVNHSIGQFARREANENLVSSNHVEGVINLLKRHLRKHCGFIYDRVWLALDEFIYHRNFSGAAAVADL</sequence>
<dbReference type="Proteomes" id="UP000192578">
    <property type="component" value="Unassembled WGS sequence"/>
</dbReference>
<organism evidence="1 2">
    <name type="scientific">Hypsibius exemplaris</name>
    <name type="common">Freshwater tardigrade</name>
    <dbReference type="NCBI Taxonomy" id="2072580"/>
    <lineage>
        <taxon>Eukaryota</taxon>
        <taxon>Metazoa</taxon>
        <taxon>Ecdysozoa</taxon>
        <taxon>Tardigrada</taxon>
        <taxon>Eutardigrada</taxon>
        <taxon>Parachela</taxon>
        <taxon>Hypsibioidea</taxon>
        <taxon>Hypsibiidae</taxon>
        <taxon>Hypsibius</taxon>
    </lineage>
</organism>
<proteinExistence type="predicted"/>
<name>A0A9X6NFR0_HYPEX</name>
<accession>A0A9X6NFR0</accession>
<evidence type="ECO:0000313" key="1">
    <source>
        <dbReference type="EMBL" id="OWA53065.1"/>
    </source>
</evidence>
<keyword evidence="2" id="KW-1185">Reference proteome</keyword>
<reference evidence="2" key="1">
    <citation type="submission" date="2017-01" db="EMBL/GenBank/DDBJ databases">
        <title>Comparative genomics of anhydrobiosis in the tardigrade Hypsibius dujardini.</title>
        <authorList>
            <person name="Yoshida Y."/>
            <person name="Koutsovoulos G."/>
            <person name="Laetsch D."/>
            <person name="Stevens L."/>
            <person name="Kumar S."/>
            <person name="Horikawa D."/>
            <person name="Ishino K."/>
            <person name="Komine S."/>
            <person name="Tomita M."/>
            <person name="Blaxter M."/>
            <person name="Arakawa K."/>
        </authorList>
    </citation>
    <scope>NUCLEOTIDE SEQUENCE [LARGE SCALE GENOMIC DNA]</scope>
    <source>
        <strain evidence="2">Z151</strain>
    </source>
</reference>
<dbReference type="AlphaFoldDB" id="A0A9X6NFR0"/>